<dbReference type="EMBL" id="JBHRVA010000002">
    <property type="protein sequence ID" value="MFC3301306.1"/>
    <property type="molecule type" value="Genomic_DNA"/>
</dbReference>
<dbReference type="PANTHER" id="PTHR35272:SF3">
    <property type="entry name" value="THIOL:DISULFIDE INTERCHANGE PROTEIN DSBC"/>
    <property type="match status" value="1"/>
</dbReference>
<name>A0ABV7M7D0_9PROT</name>
<dbReference type="Proteomes" id="UP001595607">
    <property type="component" value="Unassembled WGS sequence"/>
</dbReference>
<gene>
    <name evidence="3" type="ORF">ACFONP_00990</name>
</gene>
<dbReference type="PROSITE" id="PS51352">
    <property type="entry name" value="THIOREDOXIN_2"/>
    <property type="match status" value="1"/>
</dbReference>
<evidence type="ECO:0000256" key="1">
    <source>
        <dbReference type="SAM" id="SignalP"/>
    </source>
</evidence>
<organism evidence="3 4">
    <name type="scientific">Parvularcula lutaonensis</name>
    <dbReference type="NCBI Taxonomy" id="491923"/>
    <lineage>
        <taxon>Bacteria</taxon>
        <taxon>Pseudomonadati</taxon>
        <taxon>Pseudomonadota</taxon>
        <taxon>Alphaproteobacteria</taxon>
        <taxon>Parvularculales</taxon>
        <taxon>Parvularculaceae</taxon>
        <taxon>Parvularcula</taxon>
    </lineage>
</organism>
<dbReference type="InterPro" id="IPR001853">
    <property type="entry name" value="DSBA-like_thioredoxin_dom"/>
</dbReference>
<dbReference type="InterPro" id="IPR013766">
    <property type="entry name" value="Thioredoxin_domain"/>
</dbReference>
<dbReference type="PROSITE" id="PS51257">
    <property type="entry name" value="PROKAR_LIPOPROTEIN"/>
    <property type="match status" value="1"/>
</dbReference>
<keyword evidence="1" id="KW-0732">Signal</keyword>
<accession>A0ABV7M7D0</accession>
<keyword evidence="4" id="KW-1185">Reference proteome</keyword>
<reference evidence="4" key="1">
    <citation type="journal article" date="2019" name="Int. J. Syst. Evol. Microbiol.">
        <title>The Global Catalogue of Microorganisms (GCM) 10K type strain sequencing project: providing services to taxonomists for standard genome sequencing and annotation.</title>
        <authorList>
            <consortium name="The Broad Institute Genomics Platform"/>
            <consortium name="The Broad Institute Genome Sequencing Center for Infectious Disease"/>
            <person name="Wu L."/>
            <person name="Ma J."/>
        </authorList>
    </citation>
    <scope>NUCLEOTIDE SEQUENCE [LARGE SCALE GENOMIC DNA]</scope>
    <source>
        <strain evidence="4">KCTC 22245</strain>
    </source>
</reference>
<comment type="caution">
    <text evidence="3">The sequence shown here is derived from an EMBL/GenBank/DDBJ whole genome shotgun (WGS) entry which is preliminary data.</text>
</comment>
<evidence type="ECO:0000313" key="4">
    <source>
        <dbReference type="Proteomes" id="UP001595607"/>
    </source>
</evidence>
<dbReference type="InterPro" id="IPR051470">
    <property type="entry name" value="Thiol:disulfide_interchange"/>
</dbReference>
<sequence length="259" mass="27737">MALRSALLFTAVLLSACGASAPSGAEAQTTQMSDEEFDRRLRESLMRNPEVILEAIEAYRASLEAEAALATRESVAGYLSELVRGEAGHAIGASADEADLVVVEFFDYHCGFCRSALGDVLALVEGDPGVRVVFQELPILREESRDAAEIALAAAKLDSDAYRKVHQALFQASGVLDDKAIDNAIKRAGLRPSTVRKIAKEQADAIDATVDRSMEIAQAIGVQGTPFFIVANPDTGTFDVLEGFRSEEFAALVESVRGQ</sequence>
<dbReference type="RefSeq" id="WP_189572071.1">
    <property type="nucleotide sequence ID" value="NZ_BMXU01000001.1"/>
</dbReference>
<protein>
    <submittedName>
        <fullName evidence="3">DsbA family protein</fullName>
    </submittedName>
</protein>
<dbReference type="InterPro" id="IPR036249">
    <property type="entry name" value="Thioredoxin-like_sf"/>
</dbReference>
<dbReference type="SUPFAM" id="SSF52833">
    <property type="entry name" value="Thioredoxin-like"/>
    <property type="match status" value="1"/>
</dbReference>
<feature type="signal peptide" evidence="1">
    <location>
        <begin position="1"/>
        <end position="21"/>
    </location>
</feature>
<evidence type="ECO:0000313" key="3">
    <source>
        <dbReference type="EMBL" id="MFC3301306.1"/>
    </source>
</evidence>
<dbReference type="PANTHER" id="PTHR35272">
    <property type="entry name" value="THIOL:DISULFIDE INTERCHANGE PROTEIN DSBC-RELATED"/>
    <property type="match status" value="1"/>
</dbReference>
<evidence type="ECO:0000259" key="2">
    <source>
        <dbReference type="PROSITE" id="PS51352"/>
    </source>
</evidence>
<feature type="chain" id="PRO_5047420545" evidence="1">
    <location>
        <begin position="22"/>
        <end position="259"/>
    </location>
</feature>
<proteinExistence type="predicted"/>
<dbReference type="Gene3D" id="3.40.30.10">
    <property type="entry name" value="Glutaredoxin"/>
    <property type="match status" value="1"/>
</dbReference>
<feature type="domain" description="Thioredoxin" evidence="2">
    <location>
        <begin position="61"/>
        <end position="258"/>
    </location>
</feature>
<dbReference type="Pfam" id="PF01323">
    <property type="entry name" value="DSBA"/>
    <property type="match status" value="1"/>
</dbReference>